<organism evidence="1 2">
    <name type="scientific">Acanthamoeba castellanii medusavirus J1</name>
    <dbReference type="NCBI Taxonomy" id="3114988"/>
    <lineage>
        <taxon>Viruses</taxon>
        <taxon>Varidnaviria</taxon>
        <taxon>Bamfordvirae</taxon>
        <taxon>Nucleocytoviricota</taxon>
        <taxon>Megaviricetes</taxon>
        <taxon>Mamonoviridae</taxon>
        <taxon>Medusavirus</taxon>
        <taxon>Medusavirus medusae</taxon>
    </lineage>
</organism>
<dbReference type="KEGG" id="vg:80540572"/>
<name>A0A3T1CWK3_9VIRU</name>
<dbReference type="EMBL" id="AP018495">
    <property type="protein sequence ID" value="BBI30220.1"/>
    <property type="molecule type" value="Genomic_DNA"/>
</dbReference>
<keyword evidence="2" id="KW-1185">Reference proteome</keyword>
<proteinExistence type="predicted"/>
<evidence type="ECO:0000313" key="2">
    <source>
        <dbReference type="Proteomes" id="UP001161669"/>
    </source>
</evidence>
<dbReference type="Proteomes" id="UP001161669">
    <property type="component" value="Segment"/>
</dbReference>
<evidence type="ECO:0000313" key="1">
    <source>
        <dbReference type="EMBL" id="BBI30220.1"/>
    </source>
</evidence>
<sequence length="193" mass="21853">MADHKRFVTSHLNPTGTMEPPIFVIAEVNLETSDCTMPTHTTDEAEAREMLETYAFARMAQLAATDPSRPCIDSVADRHPDPSLRSPVGPGLNALGCGDEIPTEHLRPGEYVVYFEPEAERVALGRMDEERIFLGRRPHPDDEDYADHEDPEVVVDLRYFTLQRLMFTINKAMTIRTELTDALQRDEMVLPPE</sequence>
<accession>A0A3T1CWK3</accession>
<reference evidence="2" key="1">
    <citation type="journal article" date="2019" name="J. Virol.">
        <title>Medusavirus, a novel large DNA virus discovered from hot spring water.</title>
        <authorList>
            <person name="Yoshikawa G."/>
            <person name="Blanc-Mathieu R."/>
            <person name="Song C."/>
            <person name="Kayama Y."/>
            <person name="Mochizuki T."/>
            <person name="Murata K."/>
            <person name="Ogata H."/>
            <person name="Takemura M."/>
        </authorList>
    </citation>
    <scope>NUCLEOTIDE SEQUENCE [LARGE SCALE GENOMIC DNA]</scope>
</reference>
<protein>
    <submittedName>
        <fullName evidence="1">Uncharacterized protein</fullName>
    </submittedName>
</protein>